<dbReference type="SUPFAM" id="SSF48452">
    <property type="entry name" value="TPR-like"/>
    <property type="match status" value="1"/>
</dbReference>
<dbReference type="InterPro" id="IPR011990">
    <property type="entry name" value="TPR-like_helical_dom_sf"/>
</dbReference>
<feature type="compositionally biased region" description="Polar residues" evidence="6">
    <location>
        <begin position="528"/>
        <end position="540"/>
    </location>
</feature>
<dbReference type="SMART" id="SM00248">
    <property type="entry name" value="ANK"/>
    <property type="match status" value="2"/>
</dbReference>
<keyword evidence="5" id="KW-0040">ANK repeat</keyword>
<dbReference type="GO" id="GO:0043596">
    <property type="term" value="C:nuclear replication fork"/>
    <property type="evidence" value="ECO:0007669"/>
    <property type="project" value="TreeGrafter"/>
</dbReference>
<gene>
    <name evidence="7" type="ORF">MSPICULIGERA_LOCUS11328</name>
</gene>
<evidence type="ECO:0000313" key="8">
    <source>
        <dbReference type="Proteomes" id="UP001177023"/>
    </source>
</evidence>
<dbReference type="Gene3D" id="1.25.40.20">
    <property type="entry name" value="Ankyrin repeat-containing domain"/>
    <property type="match status" value="1"/>
</dbReference>
<organism evidence="7 8">
    <name type="scientific">Mesorhabditis spiculigera</name>
    <dbReference type="NCBI Taxonomy" id="96644"/>
    <lineage>
        <taxon>Eukaryota</taxon>
        <taxon>Metazoa</taxon>
        <taxon>Ecdysozoa</taxon>
        <taxon>Nematoda</taxon>
        <taxon>Chromadorea</taxon>
        <taxon>Rhabditida</taxon>
        <taxon>Rhabditina</taxon>
        <taxon>Rhabditomorpha</taxon>
        <taxon>Rhabditoidea</taxon>
        <taxon>Rhabditidae</taxon>
        <taxon>Mesorhabditinae</taxon>
        <taxon>Mesorhabditis</taxon>
    </lineage>
</organism>
<evidence type="ECO:0000256" key="5">
    <source>
        <dbReference type="PROSITE-ProRule" id="PRU00023"/>
    </source>
</evidence>
<dbReference type="PANTHER" id="PTHR46358:SF1">
    <property type="entry name" value="TONSOKU-LIKE PROTEIN"/>
    <property type="match status" value="1"/>
</dbReference>
<feature type="non-terminal residue" evidence="7">
    <location>
        <position position="1"/>
    </location>
</feature>
<feature type="region of interest" description="Disordered" evidence="6">
    <location>
        <begin position="489"/>
        <end position="540"/>
    </location>
</feature>
<dbReference type="PROSITE" id="PS50088">
    <property type="entry name" value="ANK_REPEAT"/>
    <property type="match status" value="1"/>
</dbReference>
<feature type="repeat" description="ANK" evidence="5">
    <location>
        <begin position="438"/>
        <end position="470"/>
    </location>
</feature>
<keyword evidence="2" id="KW-0433">Leucine-rich repeat</keyword>
<evidence type="ECO:0000256" key="1">
    <source>
        <dbReference type="ARBA" id="ARBA00004123"/>
    </source>
</evidence>
<dbReference type="SUPFAM" id="SSF48403">
    <property type="entry name" value="Ankyrin repeat"/>
    <property type="match status" value="1"/>
</dbReference>
<keyword evidence="8" id="KW-1185">Reference proteome</keyword>
<dbReference type="EMBL" id="CATQJA010002610">
    <property type="protein sequence ID" value="CAJ0572956.1"/>
    <property type="molecule type" value="Genomic_DNA"/>
</dbReference>
<dbReference type="InterPro" id="IPR002110">
    <property type="entry name" value="Ankyrin_rpt"/>
</dbReference>
<feature type="compositionally biased region" description="Basic and acidic residues" evidence="6">
    <location>
        <begin position="493"/>
        <end position="512"/>
    </location>
</feature>
<comment type="subcellular location">
    <subcellularLocation>
        <location evidence="1">Nucleus</location>
    </subcellularLocation>
</comment>
<dbReference type="Pfam" id="PF00023">
    <property type="entry name" value="Ank"/>
    <property type="match status" value="1"/>
</dbReference>
<dbReference type="PANTHER" id="PTHR46358">
    <property type="entry name" value="TONSOKU-LIKE PROTEIN"/>
    <property type="match status" value="1"/>
</dbReference>
<dbReference type="PROSITE" id="PS50297">
    <property type="entry name" value="ANK_REP_REGION"/>
    <property type="match status" value="1"/>
</dbReference>
<evidence type="ECO:0000256" key="2">
    <source>
        <dbReference type="ARBA" id="ARBA00022614"/>
    </source>
</evidence>
<evidence type="ECO:0000256" key="4">
    <source>
        <dbReference type="ARBA" id="ARBA00023242"/>
    </source>
</evidence>
<sequence length="540" mass="60864">MRKIKRLEDLVKKAERDGNAEKQMDLLLDLGNEHKADGDKEAAIQQFKECLNMARARGDKFNRCLASRAIAEVSADMDNLEEAEKYAKEYRDTARESDWPSEIQLSLHTSGYVYQVVAAIRKEGDEFVNLTRKGIDWAEQSFRYIRDNRQLIDESKEDVDRGGDSVTRQANLHSMLALLYGQISEKERATRHAQAAFNSAGKRKEYDVMFSALLNQFDWPWSNKMELAKQMGQAAVHLKAKEKALARFHCVKALLYYKGDWKEAQRVCYELIVHVKELGDDQREAQKTIVAVWRLRNCIEAAAAMEATMPLKAGKYYEKIGDYLTGLRILPLATKYYAKFSRVCAAGNPENGGDAAKYAQQEEERAKFVRAGQEVCARWLAELGKEGGEGCNVDKQDNAGWTPLHEAANVEIVRILLDAGAKVDPMARDSLSDQMTGGNNTPLMSACYYGHLETIELLLQRGASVTKRNEKGWTAVDFLKKALKSPELPASGNEERARKLIERMEQAQRKDLNNGLSTQLPKHPALSPNPQTASSTRAHR</sequence>
<dbReference type="GO" id="GO:0031297">
    <property type="term" value="P:replication fork processing"/>
    <property type="evidence" value="ECO:0007669"/>
    <property type="project" value="TreeGrafter"/>
</dbReference>
<reference evidence="7" key="1">
    <citation type="submission" date="2023-06" db="EMBL/GenBank/DDBJ databases">
        <authorList>
            <person name="Delattre M."/>
        </authorList>
    </citation>
    <scope>NUCLEOTIDE SEQUENCE</scope>
    <source>
        <strain evidence="7">AF72</strain>
    </source>
</reference>
<evidence type="ECO:0000256" key="3">
    <source>
        <dbReference type="ARBA" id="ARBA00022737"/>
    </source>
</evidence>
<dbReference type="AlphaFoldDB" id="A0AA36CPL8"/>
<dbReference type="InterPro" id="IPR036770">
    <property type="entry name" value="Ankyrin_rpt-contain_sf"/>
</dbReference>
<evidence type="ECO:0000313" key="7">
    <source>
        <dbReference type="EMBL" id="CAJ0572956.1"/>
    </source>
</evidence>
<keyword evidence="3" id="KW-0677">Repeat</keyword>
<dbReference type="Gene3D" id="1.25.40.10">
    <property type="entry name" value="Tetratricopeptide repeat domain"/>
    <property type="match status" value="1"/>
</dbReference>
<proteinExistence type="predicted"/>
<dbReference type="Pfam" id="PF12796">
    <property type="entry name" value="Ank_2"/>
    <property type="match status" value="1"/>
</dbReference>
<protein>
    <submittedName>
        <fullName evidence="7">Uncharacterized protein</fullName>
    </submittedName>
</protein>
<dbReference type="InterPro" id="IPR052311">
    <property type="entry name" value="MMS22L-TONSL_complex_comp"/>
</dbReference>
<accession>A0AA36CPL8</accession>
<name>A0AA36CPL8_9BILA</name>
<comment type="caution">
    <text evidence="7">The sequence shown here is derived from an EMBL/GenBank/DDBJ whole genome shotgun (WGS) entry which is preliminary data.</text>
</comment>
<dbReference type="GO" id="GO:0000724">
    <property type="term" value="P:double-strand break repair via homologous recombination"/>
    <property type="evidence" value="ECO:0007669"/>
    <property type="project" value="TreeGrafter"/>
</dbReference>
<evidence type="ECO:0000256" key="6">
    <source>
        <dbReference type="SAM" id="MobiDB-lite"/>
    </source>
</evidence>
<dbReference type="Proteomes" id="UP001177023">
    <property type="component" value="Unassembled WGS sequence"/>
</dbReference>
<keyword evidence="4" id="KW-0539">Nucleus</keyword>